<comment type="caution">
    <text evidence="1">The sequence shown here is derived from an EMBL/GenBank/DDBJ whole genome shotgun (WGS) entry which is preliminary data.</text>
</comment>
<gene>
    <name evidence="1" type="ORF">KIL84_015750</name>
</gene>
<dbReference type="AlphaFoldDB" id="A0A9D3WTX3"/>
<protein>
    <submittedName>
        <fullName evidence="1">Uncharacterized protein</fullName>
    </submittedName>
</protein>
<organism evidence="1 2">
    <name type="scientific">Mauremys mutica</name>
    <name type="common">yellowpond turtle</name>
    <dbReference type="NCBI Taxonomy" id="74926"/>
    <lineage>
        <taxon>Eukaryota</taxon>
        <taxon>Metazoa</taxon>
        <taxon>Chordata</taxon>
        <taxon>Craniata</taxon>
        <taxon>Vertebrata</taxon>
        <taxon>Euteleostomi</taxon>
        <taxon>Archelosauria</taxon>
        <taxon>Testudinata</taxon>
        <taxon>Testudines</taxon>
        <taxon>Cryptodira</taxon>
        <taxon>Durocryptodira</taxon>
        <taxon>Testudinoidea</taxon>
        <taxon>Geoemydidae</taxon>
        <taxon>Geoemydinae</taxon>
        <taxon>Mauremys</taxon>
    </lineage>
</organism>
<keyword evidence="2" id="KW-1185">Reference proteome</keyword>
<evidence type="ECO:0000313" key="1">
    <source>
        <dbReference type="EMBL" id="KAH1166578.1"/>
    </source>
</evidence>
<accession>A0A9D3WTX3</accession>
<sequence length="107" mass="12039">MVGEWQCLASYNSGCPCRMRGFIPLQTYTVIPCSKQPAHWSTSLYKKNNMSSMGMERTQLHHIRRKGTYIPSVQICCLQSDPNSTLLTLGFVLESGTFEQKSKVSTS</sequence>
<proteinExistence type="predicted"/>
<dbReference type="EMBL" id="JAHDVG010000487">
    <property type="protein sequence ID" value="KAH1166578.1"/>
    <property type="molecule type" value="Genomic_DNA"/>
</dbReference>
<dbReference type="Proteomes" id="UP000827986">
    <property type="component" value="Unassembled WGS sequence"/>
</dbReference>
<reference evidence="1" key="1">
    <citation type="submission" date="2021-09" db="EMBL/GenBank/DDBJ databases">
        <title>The genome of Mauremys mutica provides insights into the evolution of semi-aquatic lifestyle.</title>
        <authorList>
            <person name="Gong S."/>
            <person name="Gao Y."/>
        </authorList>
    </citation>
    <scope>NUCLEOTIDE SEQUENCE</scope>
    <source>
        <strain evidence="1">MM-2020</strain>
        <tissue evidence="1">Muscle</tissue>
    </source>
</reference>
<name>A0A9D3WTX3_9SAUR</name>
<evidence type="ECO:0000313" key="2">
    <source>
        <dbReference type="Proteomes" id="UP000827986"/>
    </source>
</evidence>